<feature type="compositionally biased region" description="Basic and acidic residues" evidence="1">
    <location>
        <begin position="53"/>
        <end position="66"/>
    </location>
</feature>
<comment type="caution">
    <text evidence="2">The sequence shown here is derived from an EMBL/GenBank/DDBJ whole genome shotgun (WGS) entry which is preliminary data.</text>
</comment>
<dbReference type="Proteomes" id="UP000717696">
    <property type="component" value="Unassembled WGS sequence"/>
</dbReference>
<sequence length="256" mass="28589">MHGDSPWGPCVHNRMTVVRLASLVPCMHAALPHHHHHYHQAAQPSDVSCHRSRLPDDAPLHADHLAPTRMEPPLGQPQRPFFSLFVPLAPCSLAACIRLGSAAHLALDTDIWRTPFKPSKHSPSVAKAQTGTRPAKFDMHISGTRSGRIFSHGQVVTKHGNVRVRRFCVSASRHLNPKHLSHSVRLSCSTRPEGAKLARDISHRDSHRHKCQHVVMDTHDAATPNLSTYYKGFKLILCSRHQLPNLPFSNPLAKRR</sequence>
<evidence type="ECO:0000313" key="3">
    <source>
        <dbReference type="Proteomes" id="UP000717696"/>
    </source>
</evidence>
<organism evidence="2 3">
    <name type="scientific">Dactylonectria estremocensis</name>
    <dbReference type="NCBI Taxonomy" id="1079267"/>
    <lineage>
        <taxon>Eukaryota</taxon>
        <taxon>Fungi</taxon>
        <taxon>Dikarya</taxon>
        <taxon>Ascomycota</taxon>
        <taxon>Pezizomycotina</taxon>
        <taxon>Sordariomycetes</taxon>
        <taxon>Hypocreomycetidae</taxon>
        <taxon>Hypocreales</taxon>
        <taxon>Nectriaceae</taxon>
        <taxon>Dactylonectria</taxon>
    </lineage>
</organism>
<accession>A0A9P9F5Y4</accession>
<evidence type="ECO:0000313" key="2">
    <source>
        <dbReference type="EMBL" id="KAH7155395.1"/>
    </source>
</evidence>
<gene>
    <name evidence="2" type="ORF">B0J13DRAFT_655053</name>
</gene>
<keyword evidence="3" id="KW-1185">Reference proteome</keyword>
<reference evidence="2" key="1">
    <citation type="journal article" date="2021" name="Nat. Commun.">
        <title>Genetic determinants of endophytism in the Arabidopsis root mycobiome.</title>
        <authorList>
            <person name="Mesny F."/>
            <person name="Miyauchi S."/>
            <person name="Thiergart T."/>
            <person name="Pickel B."/>
            <person name="Atanasova L."/>
            <person name="Karlsson M."/>
            <person name="Huettel B."/>
            <person name="Barry K.W."/>
            <person name="Haridas S."/>
            <person name="Chen C."/>
            <person name="Bauer D."/>
            <person name="Andreopoulos W."/>
            <person name="Pangilinan J."/>
            <person name="LaButti K."/>
            <person name="Riley R."/>
            <person name="Lipzen A."/>
            <person name="Clum A."/>
            <person name="Drula E."/>
            <person name="Henrissat B."/>
            <person name="Kohler A."/>
            <person name="Grigoriev I.V."/>
            <person name="Martin F.M."/>
            <person name="Hacquard S."/>
        </authorList>
    </citation>
    <scope>NUCLEOTIDE SEQUENCE</scope>
    <source>
        <strain evidence="2">MPI-CAGE-AT-0021</strain>
    </source>
</reference>
<proteinExistence type="predicted"/>
<dbReference type="EMBL" id="JAGMUU010000004">
    <property type="protein sequence ID" value="KAH7155395.1"/>
    <property type="molecule type" value="Genomic_DNA"/>
</dbReference>
<protein>
    <submittedName>
        <fullName evidence="2">Uncharacterized protein</fullName>
    </submittedName>
</protein>
<name>A0A9P9F5Y4_9HYPO</name>
<evidence type="ECO:0000256" key="1">
    <source>
        <dbReference type="SAM" id="MobiDB-lite"/>
    </source>
</evidence>
<dbReference type="AlphaFoldDB" id="A0A9P9F5Y4"/>
<feature type="region of interest" description="Disordered" evidence="1">
    <location>
        <begin position="37"/>
        <end position="73"/>
    </location>
</feature>